<evidence type="ECO:0000256" key="3">
    <source>
        <dbReference type="ARBA" id="ARBA00022448"/>
    </source>
</evidence>
<evidence type="ECO:0000256" key="4">
    <source>
        <dbReference type="ARBA" id="ARBA00022544"/>
    </source>
</evidence>
<feature type="transmembrane region" description="Helical" evidence="8">
    <location>
        <begin position="48"/>
        <end position="68"/>
    </location>
</feature>
<evidence type="ECO:0000256" key="1">
    <source>
        <dbReference type="ARBA" id="ARBA00004141"/>
    </source>
</evidence>
<gene>
    <name evidence="9" type="ORF">SAMN05216378_5378</name>
</gene>
<keyword evidence="5 8" id="KW-0812">Transmembrane</keyword>
<dbReference type="AlphaFoldDB" id="A0A1I2GMK5"/>
<feature type="transmembrane region" description="Helical" evidence="8">
    <location>
        <begin position="339"/>
        <end position="362"/>
    </location>
</feature>
<keyword evidence="7 8" id="KW-0472">Membrane</keyword>
<keyword evidence="10" id="KW-1185">Reference proteome</keyword>
<name>A0A1I2GMK5_9BACL</name>
<reference evidence="10" key="1">
    <citation type="submission" date="2016-10" db="EMBL/GenBank/DDBJ databases">
        <authorList>
            <person name="Varghese N."/>
            <person name="Submissions S."/>
        </authorList>
    </citation>
    <scope>NUCLEOTIDE SEQUENCE [LARGE SCALE GENOMIC DNA]</scope>
    <source>
        <strain evidence="10">CGMCC 1.10784</strain>
    </source>
</reference>
<keyword evidence="4" id="KW-0309">Germination</keyword>
<dbReference type="GO" id="GO:0016020">
    <property type="term" value="C:membrane"/>
    <property type="evidence" value="ECO:0007669"/>
    <property type="project" value="UniProtKB-SubCell"/>
</dbReference>
<feature type="transmembrane region" description="Helical" evidence="8">
    <location>
        <begin position="123"/>
        <end position="141"/>
    </location>
</feature>
<evidence type="ECO:0000313" key="10">
    <source>
        <dbReference type="Proteomes" id="UP000198855"/>
    </source>
</evidence>
<dbReference type="PANTHER" id="PTHR34975">
    <property type="entry name" value="SPORE GERMINATION PROTEIN A2"/>
    <property type="match status" value="1"/>
</dbReference>
<dbReference type="Proteomes" id="UP000198855">
    <property type="component" value="Unassembled WGS sequence"/>
</dbReference>
<feature type="transmembrane region" description="Helical" evidence="8">
    <location>
        <begin position="194"/>
        <end position="212"/>
    </location>
</feature>
<keyword evidence="6 8" id="KW-1133">Transmembrane helix</keyword>
<evidence type="ECO:0000256" key="8">
    <source>
        <dbReference type="SAM" id="Phobius"/>
    </source>
</evidence>
<evidence type="ECO:0000256" key="7">
    <source>
        <dbReference type="ARBA" id="ARBA00023136"/>
    </source>
</evidence>
<proteinExistence type="inferred from homology"/>
<dbReference type="RefSeq" id="WP_245773152.1">
    <property type="nucleotide sequence ID" value="NZ_FOMT01000006.1"/>
</dbReference>
<feature type="transmembrane region" description="Helical" evidence="8">
    <location>
        <begin position="224"/>
        <end position="243"/>
    </location>
</feature>
<keyword evidence="3" id="KW-0813">Transport</keyword>
<evidence type="ECO:0000256" key="6">
    <source>
        <dbReference type="ARBA" id="ARBA00022989"/>
    </source>
</evidence>
<evidence type="ECO:0000256" key="2">
    <source>
        <dbReference type="ARBA" id="ARBA00007998"/>
    </source>
</evidence>
<protein>
    <submittedName>
        <fullName evidence="9">Spore germination protein (Amino acid permease)</fullName>
    </submittedName>
</protein>
<dbReference type="GO" id="GO:0009847">
    <property type="term" value="P:spore germination"/>
    <property type="evidence" value="ECO:0007669"/>
    <property type="project" value="InterPro"/>
</dbReference>
<comment type="subcellular location">
    <subcellularLocation>
        <location evidence="1">Membrane</location>
        <topology evidence="1">Multi-pass membrane protein</topology>
    </subcellularLocation>
</comment>
<dbReference type="PANTHER" id="PTHR34975:SF2">
    <property type="entry name" value="SPORE GERMINATION PROTEIN A2"/>
    <property type="match status" value="1"/>
</dbReference>
<sequence>MKRDDIQMNVSASKITIIQLLMIFALTNGLIDHVIINPMLLDSSGRDAWITVLVTGGMFIVWCLLLSWMIRKSGQQKWQKWISEKTHPLVSWILMIPVCVVLYVIGATTVIHTVKWNTTNYLPASPALVLTLTLVAICFLITIWGLRVIAVTAGVLFPIVSLLGVFVSVFNHSEKDYRLLTPILEHGWAPVLDGILYASSGFIEVIFILMLQHRLSEKIKTWHVFAYSLFIIVIMLGPIVGAITEFGPKEASNQMTPPYEQWRLVKVGEYIEHVDFFSIFQWMSGACIRISLAAYLITDTLRLTGRVRKWATAIIMASYIFVGIIPTNDNTYYKWMYAFFLPISFGILFAVTITWMVITLFAKPSKPFRKGEPQ</sequence>
<evidence type="ECO:0000313" key="9">
    <source>
        <dbReference type="EMBL" id="SFF19164.1"/>
    </source>
</evidence>
<feature type="transmembrane region" description="Helical" evidence="8">
    <location>
        <begin position="89"/>
        <end position="111"/>
    </location>
</feature>
<dbReference type="EMBL" id="FOMT01000006">
    <property type="protein sequence ID" value="SFF19164.1"/>
    <property type="molecule type" value="Genomic_DNA"/>
</dbReference>
<dbReference type="InterPro" id="IPR004761">
    <property type="entry name" value="Spore_GerAB"/>
</dbReference>
<dbReference type="STRING" id="1045775.SAMN05216378_5378"/>
<comment type="similarity">
    <text evidence="2">Belongs to the amino acid-polyamine-organocation (APC) superfamily. Spore germination protein (SGP) (TC 2.A.3.9) family.</text>
</comment>
<feature type="transmembrane region" description="Helical" evidence="8">
    <location>
        <begin position="148"/>
        <end position="170"/>
    </location>
</feature>
<dbReference type="Pfam" id="PF03845">
    <property type="entry name" value="Spore_permease"/>
    <property type="match status" value="1"/>
</dbReference>
<dbReference type="NCBIfam" id="TIGR00912">
    <property type="entry name" value="2A0309"/>
    <property type="match status" value="1"/>
</dbReference>
<evidence type="ECO:0000256" key="5">
    <source>
        <dbReference type="ARBA" id="ARBA00022692"/>
    </source>
</evidence>
<feature type="transmembrane region" description="Helical" evidence="8">
    <location>
        <begin position="12"/>
        <end position="36"/>
    </location>
</feature>
<organism evidence="9 10">
    <name type="scientific">Paenibacillus catalpae</name>
    <dbReference type="NCBI Taxonomy" id="1045775"/>
    <lineage>
        <taxon>Bacteria</taxon>
        <taxon>Bacillati</taxon>
        <taxon>Bacillota</taxon>
        <taxon>Bacilli</taxon>
        <taxon>Bacillales</taxon>
        <taxon>Paenibacillaceae</taxon>
        <taxon>Paenibacillus</taxon>
    </lineage>
</organism>
<accession>A0A1I2GMK5</accession>
<feature type="transmembrane region" description="Helical" evidence="8">
    <location>
        <begin position="279"/>
        <end position="298"/>
    </location>
</feature>
<feature type="transmembrane region" description="Helical" evidence="8">
    <location>
        <begin position="310"/>
        <end position="327"/>
    </location>
</feature>